<dbReference type="Proteomes" id="UP001144256">
    <property type="component" value="Unassembled WGS sequence"/>
</dbReference>
<comment type="caution">
    <text evidence="9">The sequence shown here is derived from an EMBL/GenBank/DDBJ whole genome shotgun (WGS) entry which is preliminary data.</text>
</comment>
<dbReference type="Gene3D" id="1.20.1740.10">
    <property type="entry name" value="Amino acid/polyamine transporter I"/>
    <property type="match status" value="1"/>
</dbReference>
<keyword evidence="3" id="KW-0813">Transport</keyword>
<feature type="transmembrane region" description="Helical" evidence="8">
    <location>
        <begin position="147"/>
        <end position="164"/>
    </location>
</feature>
<comment type="subcellular location">
    <subcellularLocation>
        <location evidence="1">Membrane</location>
        <topology evidence="1">Multi-pass membrane protein</topology>
    </subcellularLocation>
</comment>
<feature type="transmembrane region" description="Helical" evidence="8">
    <location>
        <begin position="191"/>
        <end position="207"/>
    </location>
</feature>
<dbReference type="GO" id="GO:0009847">
    <property type="term" value="P:spore germination"/>
    <property type="evidence" value="ECO:0007669"/>
    <property type="project" value="InterPro"/>
</dbReference>
<keyword evidence="7 8" id="KW-0472">Membrane</keyword>
<evidence type="ECO:0000256" key="2">
    <source>
        <dbReference type="ARBA" id="ARBA00007998"/>
    </source>
</evidence>
<evidence type="ECO:0000313" key="10">
    <source>
        <dbReference type="Proteomes" id="UP001144256"/>
    </source>
</evidence>
<keyword evidence="6 8" id="KW-1133">Transmembrane helix</keyword>
<organism evidence="9 10">
    <name type="scientific">Vallitalea longa</name>
    <dbReference type="NCBI Taxonomy" id="2936439"/>
    <lineage>
        <taxon>Bacteria</taxon>
        <taxon>Bacillati</taxon>
        <taxon>Bacillota</taxon>
        <taxon>Clostridia</taxon>
        <taxon>Lachnospirales</taxon>
        <taxon>Vallitaleaceae</taxon>
        <taxon>Vallitalea</taxon>
    </lineage>
</organism>
<feature type="transmembrane region" description="Helical" evidence="8">
    <location>
        <begin position="113"/>
        <end position="135"/>
    </location>
</feature>
<evidence type="ECO:0000256" key="1">
    <source>
        <dbReference type="ARBA" id="ARBA00004141"/>
    </source>
</evidence>
<feature type="transmembrane region" description="Helical" evidence="8">
    <location>
        <begin position="332"/>
        <end position="355"/>
    </location>
</feature>
<dbReference type="RefSeq" id="WP_281817768.1">
    <property type="nucleotide sequence ID" value="NZ_BRLB01000013.1"/>
</dbReference>
<dbReference type="PANTHER" id="PTHR34975">
    <property type="entry name" value="SPORE GERMINATION PROTEIN A2"/>
    <property type="match status" value="1"/>
</dbReference>
<dbReference type="EMBL" id="BRLB01000013">
    <property type="protein sequence ID" value="GKX31054.1"/>
    <property type="molecule type" value="Genomic_DNA"/>
</dbReference>
<feature type="transmembrane region" description="Helical" evidence="8">
    <location>
        <begin position="81"/>
        <end position="101"/>
    </location>
</feature>
<protein>
    <submittedName>
        <fullName evidence="9">Spore germination protein YndE</fullName>
    </submittedName>
</protein>
<keyword evidence="5 8" id="KW-0812">Transmembrane</keyword>
<comment type="similarity">
    <text evidence="2">Belongs to the amino acid-polyamine-organocation (APC) superfamily. Spore germination protein (SGP) (TC 2.A.3.9) family.</text>
</comment>
<dbReference type="AlphaFoldDB" id="A0A9W6DHP1"/>
<accession>A0A9W6DHP1</accession>
<evidence type="ECO:0000256" key="5">
    <source>
        <dbReference type="ARBA" id="ARBA00022692"/>
    </source>
</evidence>
<dbReference type="NCBIfam" id="TIGR00912">
    <property type="entry name" value="2A0309"/>
    <property type="match status" value="1"/>
</dbReference>
<evidence type="ECO:0000256" key="6">
    <source>
        <dbReference type="ARBA" id="ARBA00022989"/>
    </source>
</evidence>
<evidence type="ECO:0000256" key="3">
    <source>
        <dbReference type="ARBA" id="ARBA00022448"/>
    </source>
</evidence>
<evidence type="ECO:0000256" key="7">
    <source>
        <dbReference type="ARBA" id="ARBA00023136"/>
    </source>
</evidence>
<evidence type="ECO:0000256" key="4">
    <source>
        <dbReference type="ARBA" id="ARBA00022544"/>
    </source>
</evidence>
<feature type="transmembrane region" description="Helical" evidence="8">
    <location>
        <begin position="268"/>
        <end position="291"/>
    </location>
</feature>
<dbReference type="GO" id="GO:0016020">
    <property type="term" value="C:membrane"/>
    <property type="evidence" value="ECO:0007669"/>
    <property type="project" value="UniProtKB-SubCell"/>
</dbReference>
<reference evidence="9" key="1">
    <citation type="submission" date="2022-06" db="EMBL/GenBank/DDBJ databases">
        <title>Vallitalea longa sp. nov., an anaerobic bacterium isolated from marine sediment.</title>
        <authorList>
            <person name="Hirano S."/>
            <person name="Terahara T."/>
            <person name="Mori K."/>
            <person name="Hamada M."/>
            <person name="Matsumoto R."/>
            <person name="Kobayashi T."/>
        </authorList>
    </citation>
    <scope>NUCLEOTIDE SEQUENCE</scope>
    <source>
        <strain evidence="9">SH18-1</strain>
    </source>
</reference>
<sequence length="371" mass="41980">MFEDGKISYRSVVGIIITTIGPTAILYLPTITYKEAKQDGWISVLITTIFGFIVAYSVANLGNMYKDKTIIQYSKDIIGKIPGKIIGFAYCIHFIYINAFILREFAELLAGAFMSKTPILFFVIGIILPSIYGVYKGLEVIIRINQIIFPIFMLSILAILAFSLKDTDFTRILPILDNGIEPIITGGYRNLLWFTEVVVLAMFIPYINEQKKIKKPITIALLIVGVLGAFINLIIVATFGANTEYLTYPYLSLTRYISVGFLERLDAIILFMWIAGVYMKIVVFHYCATLALGQWLNIKKFKILAIPIGILLVVLSYVLWDNLELLKYQIAYIFVTPFVIIQGVIPVLLYIIALIRNKFNKKKVTSSLNNK</sequence>
<keyword evidence="10" id="KW-1185">Reference proteome</keyword>
<dbReference type="Pfam" id="PF03845">
    <property type="entry name" value="Spore_permease"/>
    <property type="match status" value="1"/>
</dbReference>
<feature type="transmembrane region" description="Helical" evidence="8">
    <location>
        <begin position="303"/>
        <end position="320"/>
    </location>
</feature>
<name>A0A9W6DHP1_9FIRM</name>
<keyword evidence="4" id="KW-0309">Germination</keyword>
<dbReference type="PANTHER" id="PTHR34975:SF2">
    <property type="entry name" value="SPORE GERMINATION PROTEIN A2"/>
    <property type="match status" value="1"/>
</dbReference>
<dbReference type="InterPro" id="IPR004761">
    <property type="entry name" value="Spore_GerAB"/>
</dbReference>
<evidence type="ECO:0000313" key="9">
    <source>
        <dbReference type="EMBL" id="GKX31054.1"/>
    </source>
</evidence>
<proteinExistence type="inferred from homology"/>
<feature type="transmembrane region" description="Helical" evidence="8">
    <location>
        <begin position="40"/>
        <end position="61"/>
    </location>
</feature>
<feature type="transmembrane region" description="Helical" evidence="8">
    <location>
        <begin position="219"/>
        <end position="241"/>
    </location>
</feature>
<feature type="transmembrane region" description="Helical" evidence="8">
    <location>
        <begin position="7"/>
        <end position="28"/>
    </location>
</feature>
<gene>
    <name evidence="9" type="primary">yndE</name>
    <name evidence="9" type="ORF">SH1V18_35340</name>
</gene>
<evidence type="ECO:0000256" key="8">
    <source>
        <dbReference type="SAM" id="Phobius"/>
    </source>
</evidence>